<dbReference type="InterPro" id="IPR009741">
    <property type="entry name" value="EARLY_FLOWERING_4_dom"/>
</dbReference>
<sequence length="145" mass="15427">MSAAAAQPAAAPAPGPAGQLADPMGAAAAADWPGSDKFVAVQDLLDRNAVLITQINDNHSIRTPEALTCNVLLIKELNSNVQRIVDLYQDLADVLSCSKQPEQQQQQPQQQQPQQRQQPQQQQAQQAQQDTAAKAAAAQQPGSVD</sequence>
<evidence type="ECO:0000313" key="8">
    <source>
        <dbReference type="EMBL" id="SZX78417.1"/>
    </source>
</evidence>
<evidence type="ECO:0000256" key="2">
    <source>
        <dbReference type="ARBA" id="ARBA00009514"/>
    </source>
</evidence>
<evidence type="ECO:0000313" key="7">
    <source>
        <dbReference type="EMBL" id="SZX68975.1"/>
    </source>
</evidence>
<accession>A0A383VU02</accession>
<evidence type="ECO:0000256" key="5">
    <source>
        <dbReference type="SAM" id="MobiDB-lite"/>
    </source>
</evidence>
<keyword evidence="4" id="KW-0539">Nucleus</keyword>
<comment type="subcellular location">
    <subcellularLocation>
        <location evidence="1">Nucleus</location>
    </subcellularLocation>
</comment>
<feature type="region of interest" description="Disordered" evidence="5">
    <location>
        <begin position="98"/>
        <end position="145"/>
    </location>
</feature>
<dbReference type="PANTHER" id="PTHR33469:SF16">
    <property type="entry name" value="PROTEIN ELF4-LIKE 4"/>
    <property type="match status" value="1"/>
</dbReference>
<dbReference type="Pfam" id="PF07011">
    <property type="entry name" value="Elf4"/>
    <property type="match status" value="1"/>
</dbReference>
<feature type="domain" description="Protein EARLY FLOWERING 4" evidence="6">
    <location>
        <begin position="36"/>
        <end position="103"/>
    </location>
</feature>
<gene>
    <name evidence="8" type="ORF">BQ4739_LOCUS18701</name>
    <name evidence="7" type="ORF">BQ4739_LOCUS9285</name>
</gene>
<keyword evidence="9" id="KW-1185">Reference proteome</keyword>
<feature type="region of interest" description="Disordered" evidence="5">
    <location>
        <begin position="1"/>
        <end position="30"/>
    </location>
</feature>
<keyword evidence="3" id="KW-0090">Biological rhythms</keyword>
<dbReference type="Proteomes" id="UP000256970">
    <property type="component" value="Unassembled WGS sequence"/>
</dbReference>
<protein>
    <recommendedName>
        <fullName evidence="6">Protein EARLY FLOWERING 4 domain-containing protein</fullName>
    </recommendedName>
</protein>
<dbReference type="EMBL" id="FNXT01000895">
    <property type="protein sequence ID" value="SZX68975.1"/>
    <property type="molecule type" value="Genomic_DNA"/>
</dbReference>
<dbReference type="GO" id="GO:0005634">
    <property type="term" value="C:nucleus"/>
    <property type="evidence" value="ECO:0007669"/>
    <property type="project" value="UniProtKB-SubCell"/>
</dbReference>
<evidence type="ECO:0000256" key="1">
    <source>
        <dbReference type="ARBA" id="ARBA00004123"/>
    </source>
</evidence>
<name>A0A383VU02_TETOB</name>
<organism evidence="7 9">
    <name type="scientific">Tetradesmus obliquus</name>
    <name type="common">Green alga</name>
    <name type="synonym">Acutodesmus obliquus</name>
    <dbReference type="NCBI Taxonomy" id="3088"/>
    <lineage>
        <taxon>Eukaryota</taxon>
        <taxon>Viridiplantae</taxon>
        <taxon>Chlorophyta</taxon>
        <taxon>core chlorophytes</taxon>
        <taxon>Chlorophyceae</taxon>
        <taxon>CS clade</taxon>
        <taxon>Sphaeropleales</taxon>
        <taxon>Scenedesmaceae</taxon>
        <taxon>Tetradesmus</taxon>
    </lineage>
</organism>
<dbReference type="GO" id="GO:0042753">
    <property type="term" value="P:positive regulation of circadian rhythm"/>
    <property type="evidence" value="ECO:0007669"/>
    <property type="project" value="InterPro"/>
</dbReference>
<proteinExistence type="inferred from homology"/>
<dbReference type="EMBL" id="FNXT01001320">
    <property type="protein sequence ID" value="SZX78417.1"/>
    <property type="molecule type" value="Genomic_DNA"/>
</dbReference>
<dbReference type="PANTHER" id="PTHR33469">
    <property type="entry name" value="PROTEIN ELF4-LIKE 4"/>
    <property type="match status" value="1"/>
</dbReference>
<dbReference type="STRING" id="3088.A0A383VU02"/>
<evidence type="ECO:0000256" key="3">
    <source>
        <dbReference type="ARBA" id="ARBA00023108"/>
    </source>
</evidence>
<reference evidence="7 9" key="1">
    <citation type="submission" date="2016-10" db="EMBL/GenBank/DDBJ databases">
        <authorList>
            <person name="Cai Z."/>
        </authorList>
    </citation>
    <scope>NUCLEOTIDE SEQUENCE [LARGE SCALE GENOMIC DNA]</scope>
</reference>
<evidence type="ECO:0000313" key="9">
    <source>
        <dbReference type="Proteomes" id="UP000256970"/>
    </source>
</evidence>
<dbReference type="InterPro" id="IPR040462">
    <property type="entry name" value="EARLY_FLOWERING_4"/>
</dbReference>
<dbReference type="AlphaFoldDB" id="A0A383VU02"/>
<comment type="similarity">
    <text evidence="2">Belongs to the EARLY FLOWERING 4 family.</text>
</comment>
<dbReference type="GO" id="GO:0048511">
    <property type="term" value="P:rhythmic process"/>
    <property type="evidence" value="ECO:0007669"/>
    <property type="project" value="UniProtKB-KW"/>
</dbReference>
<feature type="compositionally biased region" description="Low complexity" evidence="5">
    <location>
        <begin position="100"/>
        <end position="145"/>
    </location>
</feature>
<evidence type="ECO:0000259" key="6">
    <source>
        <dbReference type="Pfam" id="PF07011"/>
    </source>
</evidence>
<evidence type="ECO:0000256" key="4">
    <source>
        <dbReference type="ARBA" id="ARBA00023242"/>
    </source>
</evidence>
<feature type="compositionally biased region" description="Low complexity" evidence="5">
    <location>
        <begin position="1"/>
        <end position="19"/>
    </location>
</feature>